<dbReference type="InterPro" id="IPR025714">
    <property type="entry name" value="Methyltranfer_dom"/>
</dbReference>
<keyword evidence="2" id="KW-0614">Plasmid</keyword>
<accession>A0ABR6SHX4</accession>
<feature type="domain" description="Methyltransferase" evidence="1">
    <location>
        <begin position="48"/>
        <end position="159"/>
    </location>
</feature>
<geneLocation type="plasmid" evidence="2">
    <name>pN2B-C</name>
</geneLocation>
<evidence type="ECO:0000313" key="3">
    <source>
        <dbReference type="Proteomes" id="UP000570851"/>
    </source>
</evidence>
<dbReference type="CDD" id="cd02440">
    <property type="entry name" value="AdoMet_MTases"/>
    <property type="match status" value="1"/>
</dbReference>
<organism evidence="2 3">
    <name type="scientific">Trichormus variabilis N2B</name>
    <dbReference type="NCBI Taxonomy" id="2681315"/>
    <lineage>
        <taxon>Bacteria</taxon>
        <taxon>Bacillati</taxon>
        <taxon>Cyanobacteriota</taxon>
        <taxon>Cyanophyceae</taxon>
        <taxon>Nostocales</taxon>
        <taxon>Nostocaceae</taxon>
        <taxon>Trichormus</taxon>
    </lineage>
</organism>
<protein>
    <submittedName>
        <fullName evidence="2">Class I SAM-dependent methyltransferase</fullName>
    </submittedName>
</protein>
<reference evidence="2 3" key="1">
    <citation type="submission" date="2019-11" db="EMBL/GenBank/DDBJ databases">
        <title>Comparison of genomes from free-living endosymbiotic cyanobacteria isolated from Azolla.</title>
        <authorList>
            <person name="Thiel T."/>
            <person name="Pratte B."/>
        </authorList>
    </citation>
    <scope>NUCLEOTIDE SEQUENCE [LARGE SCALE GENOMIC DNA]</scope>
    <source>
        <strain evidence="2 3">N2B</strain>
        <plasmid evidence="2">pN2B-C</plasmid>
    </source>
</reference>
<dbReference type="SUPFAM" id="SSF53335">
    <property type="entry name" value="S-adenosyl-L-methionine-dependent methyltransferases"/>
    <property type="match status" value="1"/>
</dbReference>
<comment type="caution">
    <text evidence="2">The sequence shown here is derived from an EMBL/GenBank/DDBJ whole genome shotgun (WGS) entry which is preliminary data.</text>
</comment>
<dbReference type="PANTHER" id="PTHR43861">
    <property type="entry name" value="TRANS-ACONITATE 2-METHYLTRANSFERASE-RELATED"/>
    <property type="match status" value="1"/>
</dbReference>
<evidence type="ECO:0000313" key="2">
    <source>
        <dbReference type="EMBL" id="MBC1305998.1"/>
    </source>
</evidence>
<dbReference type="GO" id="GO:0008168">
    <property type="term" value="F:methyltransferase activity"/>
    <property type="evidence" value="ECO:0007669"/>
    <property type="project" value="UniProtKB-KW"/>
</dbReference>
<dbReference type="Pfam" id="PF13847">
    <property type="entry name" value="Methyltransf_31"/>
    <property type="match status" value="1"/>
</dbReference>
<keyword evidence="2" id="KW-0489">Methyltransferase</keyword>
<proteinExistence type="predicted"/>
<gene>
    <name evidence="2" type="ORF">GNE12_29435</name>
</gene>
<dbReference type="InterPro" id="IPR029063">
    <property type="entry name" value="SAM-dependent_MTases_sf"/>
</dbReference>
<dbReference type="Proteomes" id="UP000570851">
    <property type="component" value="Unassembled WGS sequence"/>
</dbReference>
<dbReference type="GO" id="GO:0032259">
    <property type="term" value="P:methylation"/>
    <property type="evidence" value="ECO:0007669"/>
    <property type="project" value="UniProtKB-KW"/>
</dbReference>
<dbReference type="RefSeq" id="WP_011316894.1">
    <property type="nucleotide sequence ID" value="NZ_JACKZP010000306.1"/>
</dbReference>
<dbReference type="EMBL" id="JACKZP010000306">
    <property type="protein sequence ID" value="MBC1305998.1"/>
    <property type="molecule type" value="Genomic_DNA"/>
</dbReference>
<keyword evidence="2" id="KW-0808">Transferase</keyword>
<keyword evidence="3" id="KW-1185">Reference proteome</keyword>
<sequence length="271" mass="29639">MKKQNIAGFSKVDDTANPQDFVSYLDAISSLNSIQKYKQQTFTRLEIQAGDRILDVGCGIGDDVRSLAVKVGNAGEVVGIDRSETMVKEAQSRSADLGLPVAYYVGDAEKLEFPDCTFDACRSDRTFQHLLNPRQALTEIVRVTRCGGRVVVSDPDWETLVIDTGDRALTRKILNFHCDSCVNGWIGRQLPTLFQEVGLHKINVDTYTLILTDCTLADKHLGVINAAMKAQQAGLISIAEAANWITNLEAASQAGRFFCAITGFLAFGCKP</sequence>
<dbReference type="GeneID" id="58727443"/>
<dbReference type="Gene3D" id="3.40.50.150">
    <property type="entry name" value="Vaccinia Virus protein VP39"/>
    <property type="match status" value="1"/>
</dbReference>
<name>A0ABR6SHX4_ANAVA</name>
<evidence type="ECO:0000259" key="1">
    <source>
        <dbReference type="Pfam" id="PF13847"/>
    </source>
</evidence>